<reference evidence="1 2" key="1">
    <citation type="journal article" date="2016" name="Nat. Commun.">
        <title>Thousands of microbial genomes shed light on interconnected biogeochemical processes in an aquifer system.</title>
        <authorList>
            <person name="Anantharaman K."/>
            <person name="Brown C.T."/>
            <person name="Hug L.A."/>
            <person name="Sharon I."/>
            <person name="Castelle C.J."/>
            <person name="Probst A.J."/>
            <person name="Thomas B.C."/>
            <person name="Singh A."/>
            <person name="Wilkins M.J."/>
            <person name="Karaoz U."/>
            <person name="Brodie E.L."/>
            <person name="Williams K.H."/>
            <person name="Hubbard S.S."/>
            <person name="Banfield J.F."/>
        </authorList>
    </citation>
    <scope>NUCLEOTIDE SEQUENCE [LARGE SCALE GENOMIC DNA]</scope>
</reference>
<accession>A0A1F6TPE3</accession>
<dbReference type="Proteomes" id="UP000178885">
    <property type="component" value="Unassembled WGS sequence"/>
</dbReference>
<comment type="caution">
    <text evidence="1">The sequence shown here is derived from an EMBL/GenBank/DDBJ whole genome shotgun (WGS) entry which is preliminary data.</text>
</comment>
<dbReference type="AlphaFoldDB" id="A0A1F6TPE3"/>
<evidence type="ECO:0000313" key="2">
    <source>
        <dbReference type="Proteomes" id="UP000178885"/>
    </source>
</evidence>
<sequence>MAWHQAEIAGIGAVIPIIAKHQKMVGGNNERAEVIPRRKARHPLDSVLFPIRSLAHAKRIYLGAVPERFLYGILRNVLGLLPINDNQFVPHLHRISGKSDNSFDESRAVTWRGKCNDVAPSGLTDTRDDQIG</sequence>
<evidence type="ECO:0000313" key="1">
    <source>
        <dbReference type="EMBL" id="OGI46988.1"/>
    </source>
</evidence>
<name>A0A1F6TPE3_9PROT</name>
<dbReference type="EMBL" id="MFSU01000068">
    <property type="protein sequence ID" value="OGI46988.1"/>
    <property type="molecule type" value="Genomic_DNA"/>
</dbReference>
<proteinExistence type="predicted"/>
<organism evidence="1 2">
    <name type="scientific">Candidatus Muproteobacteria bacterium RBG_16_65_34</name>
    <dbReference type="NCBI Taxonomy" id="1817760"/>
    <lineage>
        <taxon>Bacteria</taxon>
        <taxon>Pseudomonadati</taxon>
        <taxon>Pseudomonadota</taxon>
        <taxon>Candidatus Muproteobacteria</taxon>
    </lineage>
</organism>
<protein>
    <submittedName>
        <fullName evidence="1">Uncharacterized protein</fullName>
    </submittedName>
</protein>
<gene>
    <name evidence="1" type="ORF">A2151_04615</name>
</gene>